<keyword evidence="2" id="KW-0238">DNA-binding</keyword>
<evidence type="ECO:0000259" key="5">
    <source>
        <dbReference type="Pfam" id="PF00447"/>
    </source>
</evidence>
<dbReference type="GO" id="GO:0005634">
    <property type="term" value="C:nucleus"/>
    <property type="evidence" value="ECO:0007669"/>
    <property type="project" value="UniProtKB-SubCell"/>
</dbReference>
<dbReference type="Proteomes" id="UP001342314">
    <property type="component" value="Unassembled WGS sequence"/>
</dbReference>
<dbReference type="AlphaFoldDB" id="A0AAV5GWN0"/>
<evidence type="ECO:0000256" key="1">
    <source>
        <dbReference type="ARBA" id="ARBA00004123"/>
    </source>
</evidence>
<feature type="region of interest" description="Disordered" evidence="4">
    <location>
        <begin position="1"/>
        <end position="53"/>
    </location>
</feature>
<evidence type="ECO:0000256" key="3">
    <source>
        <dbReference type="ARBA" id="ARBA00023242"/>
    </source>
</evidence>
<gene>
    <name evidence="6" type="ORF">Rhopal_006646-T1</name>
</gene>
<dbReference type="InterPro" id="IPR036390">
    <property type="entry name" value="WH_DNA-bd_sf"/>
</dbReference>
<name>A0AAV5GWN0_9BASI</name>
<evidence type="ECO:0000256" key="2">
    <source>
        <dbReference type="ARBA" id="ARBA00023125"/>
    </source>
</evidence>
<organism evidence="6 7">
    <name type="scientific">Rhodotorula paludigena</name>
    <dbReference type="NCBI Taxonomy" id="86838"/>
    <lineage>
        <taxon>Eukaryota</taxon>
        <taxon>Fungi</taxon>
        <taxon>Dikarya</taxon>
        <taxon>Basidiomycota</taxon>
        <taxon>Pucciniomycotina</taxon>
        <taxon>Microbotryomycetes</taxon>
        <taxon>Sporidiobolales</taxon>
        <taxon>Sporidiobolaceae</taxon>
        <taxon>Rhodotorula</taxon>
    </lineage>
</organism>
<keyword evidence="7" id="KW-1185">Reference proteome</keyword>
<comment type="caution">
    <text evidence="6">The sequence shown here is derived from an EMBL/GenBank/DDBJ whole genome shotgun (WGS) entry which is preliminary data.</text>
</comment>
<evidence type="ECO:0000256" key="4">
    <source>
        <dbReference type="SAM" id="MobiDB-lite"/>
    </source>
</evidence>
<dbReference type="EMBL" id="BQKY01000014">
    <property type="protein sequence ID" value="GJN93589.1"/>
    <property type="molecule type" value="Genomic_DNA"/>
</dbReference>
<dbReference type="Pfam" id="PF00447">
    <property type="entry name" value="HSF_DNA-bind"/>
    <property type="match status" value="1"/>
</dbReference>
<protein>
    <recommendedName>
        <fullName evidence="5">HSF-type DNA-binding domain-containing protein</fullName>
    </recommendedName>
</protein>
<feature type="compositionally biased region" description="Gly residues" evidence="4">
    <location>
        <begin position="487"/>
        <end position="502"/>
    </location>
</feature>
<accession>A0AAV5GWN0</accession>
<feature type="compositionally biased region" description="Low complexity" evidence="4">
    <location>
        <begin position="18"/>
        <end position="39"/>
    </location>
</feature>
<dbReference type="GO" id="GO:0043565">
    <property type="term" value="F:sequence-specific DNA binding"/>
    <property type="evidence" value="ECO:0007669"/>
    <property type="project" value="InterPro"/>
</dbReference>
<proteinExistence type="predicted"/>
<dbReference type="Gene3D" id="1.10.10.10">
    <property type="entry name" value="Winged helix-like DNA-binding domain superfamily/Winged helix DNA-binding domain"/>
    <property type="match status" value="1"/>
</dbReference>
<dbReference type="InterPro" id="IPR000232">
    <property type="entry name" value="HSF_DNA-bd"/>
</dbReference>
<feature type="domain" description="HSF-type DNA-binding" evidence="5">
    <location>
        <begin position="324"/>
        <end position="447"/>
    </location>
</feature>
<keyword evidence="3" id="KW-0539">Nucleus</keyword>
<dbReference type="SUPFAM" id="SSF46785">
    <property type="entry name" value="Winged helix' DNA-binding domain"/>
    <property type="match status" value="1"/>
</dbReference>
<feature type="compositionally biased region" description="Acidic residues" evidence="4">
    <location>
        <begin position="243"/>
        <end position="263"/>
    </location>
</feature>
<sequence>MRPALATDAPYADYSIAPSPGLSGGSKSASGGSTSPTTPVLAQLPNPFGTSGLFGGQGVAKSPAFAHSAAARPAFEQTRGRLPSLDAPDESALEAAAAVAAASSFIYAPSRPSPRPQSPYSFPAPTGLVMPMTSSAPSPFAVAHHQYASQSPRYNYERKRSIAPAVGAVESTQEPTVLSAPSPGLAALLASASAIGGNDSSYPLVDQLAAAQSSSEVARALHELPSAADATRSNGVAVPPIKDEEDAEADESEPDDQKDEDYVDGPVAPIEKRSQHRSSNTAAPTTIPIAGSTSSAVALNPSILAQPANDAVTPFISNRSISIELHHLLNNATYSDVIRYNADGTAILYAHGSKRLLSILGSFFRHTSVTSLARQLNIYGFKRESVGELLVELDRAFGPVASTSSDLAFSAASIPVASPAPIAPGAMPSASDWSGFSHPLFWRDQPGRAVCDLTKLKPQGPKTERGRANLAKKIAEGGKKRKKKGGADGGKVGGVRKGGFEE</sequence>
<dbReference type="GO" id="GO:0003700">
    <property type="term" value="F:DNA-binding transcription factor activity"/>
    <property type="evidence" value="ECO:0007669"/>
    <property type="project" value="InterPro"/>
</dbReference>
<dbReference type="InterPro" id="IPR036388">
    <property type="entry name" value="WH-like_DNA-bd_sf"/>
</dbReference>
<evidence type="ECO:0000313" key="7">
    <source>
        <dbReference type="Proteomes" id="UP001342314"/>
    </source>
</evidence>
<feature type="region of interest" description="Disordered" evidence="4">
    <location>
        <begin position="224"/>
        <end position="287"/>
    </location>
</feature>
<comment type="subcellular location">
    <subcellularLocation>
        <location evidence="1">Nucleus</location>
    </subcellularLocation>
</comment>
<evidence type="ECO:0000313" key="6">
    <source>
        <dbReference type="EMBL" id="GJN93589.1"/>
    </source>
</evidence>
<reference evidence="6 7" key="1">
    <citation type="submission" date="2021-12" db="EMBL/GenBank/DDBJ databases">
        <title>High titer production of polyol ester of fatty acids by Rhodotorula paludigena BS15 towards product separation-free biomass refinery.</title>
        <authorList>
            <person name="Mano J."/>
            <person name="Ono H."/>
            <person name="Tanaka T."/>
            <person name="Naito K."/>
            <person name="Sushida H."/>
            <person name="Ike M."/>
            <person name="Tokuyasu K."/>
            <person name="Kitaoka M."/>
        </authorList>
    </citation>
    <scope>NUCLEOTIDE SEQUENCE [LARGE SCALE GENOMIC DNA]</scope>
    <source>
        <strain evidence="6 7">BS15</strain>
    </source>
</reference>
<feature type="region of interest" description="Disordered" evidence="4">
    <location>
        <begin position="473"/>
        <end position="502"/>
    </location>
</feature>